<comment type="caution">
    <text evidence="1">The sequence shown here is derived from an EMBL/GenBank/DDBJ whole genome shotgun (WGS) entry which is preliminary data.</text>
</comment>
<protein>
    <submittedName>
        <fullName evidence="1">Uncharacterized protein</fullName>
    </submittedName>
</protein>
<name>A0A645GWU9_9ZZZZ</name>
<proteinExistence type="predicted"/>
<organism evidence="1">
    <name type="scientific">bioreactor metagenome</name>
    <dbReference type="NCBI Taxonomy" id="1076179"/>
    <lineage>
        <taxon>unclassified sequences</taxon>
        <taxon>metagenomes</taxon>
        <taxon>ecological metagenomes</taxon>
    </lineage>
</organism>
<sequence length="92" mass="10348">MFLLDAFVLGKHLPDYVGRMDCFLLHIPLFIGDRYEGLFAGDFQFWMVSKERVAAPALTIVYALQEKTVGAGLFEAIEDRDGSMVVGQEFRG</sequence>
<evidence type="ECO:0000313" key="1">
    <source>
        <dbReference type="EMBL" id="MPN31285.1"/>
    </source>
</evidence>
<accession>A0A645GWU9</accession>
<dbReference type="EMBL" id="VSSQ01082763">
    <property type="protein sequence ID" value="MPN31285.1"/>
    <property type="molecule type" value="Genomic_DNA"/>
</dbReference>
<gene>
    <name evidence="1" type="ORF">SDC9_178759</name>
</gene>
<reference evidence="1" key="1">
    <citation type="submission" date="2019-08" db="EMBL/GenBank/DDBJ databases">
        <authorList>
            <person name="Kucharzyk K."/>
            <person name="Murdoch R.W."/>
            <person name="Higgins S."/>
            <person name="Loffler F."/>
        </authorList>
    </citation>
    <scope>NUCLEOTIDE SEQUENCE</scope>
</reference>
<dbReference type="AlphaFoldDB" id="A0A645GWU9"/>